<dbReference type="PANTHER" id="PTHR45861">
    <property type="entry name" value="DNA POLYMERASE ALPHA CATALYTIC SUBUNIT"/>
    <property type="match status" value="1"/>
</dbReference>
<dbReference type="GO" id="GO:0000731">
    <property type="term" value="P:DNA synthesis involved in DNA repair"/>
    <property type="evidence" value="ECO:0007669"/>
    <property type="project" value="EnsemblFungi"/>
</dbReference>
<dbReference type="FunCoup" id="A0A0L0HLZ6">
    <property type="interactions" value="518"/>
</dbReference>
<dbReference type="GO" id="GO:0003697">
    <property type="term" value="F:single-stranded DNA binding"/>
    <property type="evidence" value="ECO:0007669"/>
    <property type="project" value="EnsemblFungi"/>
</dbReference>
<evidence type="ECO:0000313" key="18">
    <source>
        <dbReference type="Proteomes" id="UP000053201"/>
    </source>
</evidence>
<comment type="catalytic activity">
    <reaction evidence="12">
        <text>DNA(n) + a 2'-deoxyribonucleoside 5'-triphosphate = DNA(n+1) + diphosphate</text>
        <dbReference type="Rhea" id="RHEA:22508"/>
        <dbReference type="Rhea" id="RHEA-COMP:17339"/>
        <dbReference type="Rhea" id="RHEA-COMP:17340"/>
        <dbReference type="ChEBI" id="CHEBI:33019"/>
        <dbReference type="ChEBI" id="CHEBI:61560"/>
        <dbReference type="ChEBI" id="CHEBI:173112"/>
        <dbReference type="EC" id="2.7.7.7"/>
    </reaction>
</comment>
<dbReference type="Gene3D" id="3.90.1600.10">
    <property type="entry name" value="Palm domain of DNA polymerase"/>
    <property type="match status" value="1"/>
</dbReference>
<dbReference type="GO" id="GO:0000510">
    <property type="term" value="F:H3-H4 histone complex chaperone activity"/>
    <property type="evidence" value="ECO:0007669"/>
    <property type="project" value="EnsemblFungi"/>
</dbReference>
<evidence type="ECO:0000256" key="3">
    <source>
        <dbReference type="ARBA" id="ARBA00022679"/>
    </source>
</evidence>
<dbReference type="STRING" id="645134.A0A0L0HLZ6"/>
<keyword evidence="8" id="KW-0862">Zinc</keyword>
<keyword evidence="4 12" id="KW-0548">Nucleotidyltransferase</keyword>
<evidence type="ECO:0000256" key="6">
    <source>
        <dbReference type="ARBA" id="ARBA00022723"/>
    </source>
</evidence>
<dbReference type="InterPro" id="IPR006172">
    <property type="entry name" value="DNA-dir_DNA_pol_B"/>
</dbReference>
<dbReference type="InParanoid" id="A0A0L0HLZ6"/>
<keyword evidence="6" id="KW-0479">Metal-binding</keyword>
<dbReference type="GO" id="GO:1902975">
    <property type="term" value="P:mitotic DNA replication initiation"/>
    <property type="evidence" value="ECO:0007669"/>
    <property type="project" value="InterPro"/>
</dbReference>
<dbReference type="InterPro" id="IPR012337">
    <property type="entry name" value="RNaseH-like_sf"/>
</dbReference>
<dbReference type="GO" id="GO:0006302">
    <property type="term" value="P:double-strand break repair"/>
    <property type="evidence" value="ECO:0007669"/>
    <property type="project" value="EnsemblFungi"/>
</dbReference>
<dbReference type="Gene3D" id="1.10.287.690">
    <property type="entry name" value="Helix hairpin bin"/>
    <property type="match status" value="1"/>
</dbReference>
<sequence length="1136" mass="128385">MSRQSALQKLRERRAGGSSRLEEYEVEEDAHIYDEITEDEYTAMRRQRMLEGDNFVIDDDGLGYVDYGQDEWASGNSDDSGSDVEVYDKDDAKGKRKRGKGKDKEKDKQGGDIKNLFNKQSKNPKPKPKPVVANTVSAEKEEDLLGSIFNDLDNEVDLHAPKRPKVEHTAPVLTSTSSSTIRKEAANPFIVDQEDRARESLGNGKNTIINEIAVKVEPIHQDPYDFQTQEAFDMGAPMDDDDDVVLVEEVFPINSLVEPHSCPAIKVEEPEDSDVVEVQVKPLQTKTGKRTAAASFVPKFERVDAKAEPTVVSAPTRSNCQGWMSMKDSIAVQGVESSQPGPGPTAVRPADVLEEDGSLRMYWLDAFEKDGVVYLFGKVLKKKEGSYVSCCVIVNNMQRNVLVLPREKMLDDDGHQTDIEVEMPDVYSEFDALRKKYKISEFASAKVSRNYAFEIPGVPAESDYLKVVYPFSQPALPAGLSGKSFSRMFGTNTSALELFILKRRLMGPCWVEIKDANLTNKNISWCKIEVTVDNPKTLNPFREDDSSAPKQAPPLVVMSLSLRTVMNHKKHINEIVVASGLVYHNVNLDGVTTDQQQPTRFTVVRQLEDIPLPAGFNTLLQQQKTKVEILRNERGLLGFLIAQIHRSDPDIIVGHNFIDFDLDVLLHRMKWHKVDQWSKIGRLRRTKWPHLQKGAGGTADSTFAERQIASGRLLCDTYRAAQDLIRSKSYSLTQLAASQLKVDRPNIDYEKIPTYFWDAGKLLEMIQHCEFDGYLQAQLMFKLQVLPLTRQLTNLAGNLWARTMTGARAERNEYLLLHEFHNKKFVVPDKIFGGKKVITDQLHEMEDEGQPQPKQGSSRRKPAYAGGLVLEPKKGFYDKFVLLLDFNSLYPSIIQEYNICFTTVDRSSDGEEGQMPDVPDPDLAKGILPKLLAALVERRRAVKNLMKDPKATPAQLAQYDIRQKALKLTANSMYGCLGFSHSRFYAKPLAMLITSKGREILQNTVDLAEQEHLEVIYGDTDSIMIHTNTHDLAQVKKIGNEFKKAVNKRYNLLEIEMDGYYQRMLLLKKKKYAALSVEEKDGRLQTVLETKGLDLVRRDWCGLSQDVSSYILNQIFSEDDKENVLDKIHAYLSKPN</sequence>
<dbReference type="GO" id="GO:0003688">
    <property type="term" value="F:DNA replication origin binding"/>
    <property type="evidence" value="ECO:0007669"/>
    <property type="project" value="EnsemblFungi"/>
</dbReference>
<dbReference type="InterPro" id="IPR006134">
    <property type="entry name" value="DNA-dir_DNA_pol_B_multi_dom"/>
</dbReference>
<evidence type="ECO:0000256" key="13">
    <source>
        <dbReference type="SAM" id="MobiDB-lite"/>
    </source>
</evidence>
<dbReference type="GO" id="GO:0006279">
    <property type="term" value="P:premeiotic DNA replication"/>
    <property type="evidence" value="ECO:0007669"/>
    <property type="project" value="EnsemblFungi"/>
</dbReference>
<reference evidence="17 18" key="1">
    <citation type="submission" date="2009-08" db="EMBL/GenBank/DDBJ databases">
        <title>The Genome Sequence of Spizellomyces punctatus strain DAOM BR117.</title>
        <authorList>
            <consortium name="The Broad Institute Genome Sequencing Platform"/>
            <person name="Russ C."/>
            <person name="Cuomo C."/>
            <person name="Shea T."/>
            <person name="Young S.K."/>
            <person name="Zeng Q."/>
            <person name="Koehrsen M."/>
            <person name="Haas B."/>
            <person name="Borodovsky M."/>
            <person name="Guigo R."/>
            <person name="Alvarado L."/>
            <person name="Berlin A."/>
            <person name="Bochicchio J."/>
            <person name="Borenstein D."/>
            <person name="Chapman S."/>
            <person name="Chen Z."/>
            <person name="Engels R."/>
            <person name="Freedman E."/>
            <person name="Gellesch M."/>
            <person name="Goldberg J."/>
            <person name="Griggs A."/>
            <person name="Gujja S."/>
            <person name="Heiman D."/>
            <person name="Hepburn T."/>
            <person name="Howarth C."/>
            <person name="Jen D."/>
            <person name="Larson L."/>
            <person name="Lewis B."/>
            <person name="Mehta T."/>
            <person name="Park D."/>
            <person name="Pearson M."/>
            <person name="Roberts A."/>
            <person name="Saif S."/>
            <person name="Shenoy N."/>
            <person name="Sisk P."/>
            <person name="Stolte C."/>
            <person name="Sykes S."/>
            <person name="Thomson T."/>
            <person name="Walk T."/>
            <person name="White J."/>
            <person name="Yandava C."/>
            <person name="Burger G."/>
            <person name="Gray M.W."/>
            <person name="Holland P.W.H."/>
            <person name="King N."/>
            <person name="Lang F.B.F."/>
            <person name="Roger A.J."/>
            <person name="Ruiz-Trillo I."/>
            <person name="Lander E."/>
            <person name="Nusbaum C."/>
        </authorList>
    </citation>
    <scope>NUCLEOTIDE SEQUENCE [LARGE SCALE GENOMIC DNA]</scope>
    <source>
        <strain evidence="17 18">DAOM BR117</strain>
    </source>
</reference>
<evidence type="ECO:0000256" key="4">
    <source>
        <dbReference type="ARBA" id="ARBA00022695"/>
    </source>
</evidence>
<feature type="region of interest" description="Disordered" evidence="13">
    <location>
        <begin position="1"/>
        <end position="24"/>
    </location>
</feature>
<dbReference type="FunFam" id="3.30.70.2820:FF:000001">
    <property type="entry name" value="DNA polymerase"/>
    <property type="match status" value="1"/>
</dbReference>
<dbReference type="GO" id="GO:0000166">
    <property type="term" value="F:nucleotide binding"/>
    <property type="evidence" value="ECO:0007669"/>
    <property type="project" value="InterPro"/>
</dbReference>
<dbReference type="Gene3D" id="2.40.50.730">
    <property type="match status" value="1"/>
</dbReference>
<comment type="similarity">
    <text evidence="2 12">Belongs to the DNA polymerase type-B family.</text>
</comment>
<keyword evidence="9 12" id="KW-0239">DNA-directed DNA polymerase</keyword>
<evidence type="ECO:0000256" key="11">
    <source>
        <dbReference type="ARBA" id="ARBA00023242"/>
    </source>
</evidence>
<dbReference type="Pfam" id="PF00136">
    <property type="entry name" value="DNA_pol_B"/>
    <property type="match status" value="1"/>
</dbReference>
<dbReference type="eggNOG" id="KOG0970">
    <property type="taxonomic scope" value="Eukaryota"/>
</dbReference>
<dbReference type="PROSITE" id="PS00116">
    <property type="entry name" value="DNA_POLYMERASE_B"/>
    <property type="match status" value="1"/>
</dbReference>
<evidence type="ECO:0000256" key="10">
    <source>
        <dbReference type="ARBA" id="ARBA00023125"/>
    </source>
</evidence>
<evidence type="ECO:0000256" key="9">
    <source>
        <dbReference type="ARBA" id="ARBA00022932"/>
    </source>
</evidence>
<feature type="compositionally biased region" description="Basic and acidic residues" evidence="13">
    <location>
        <begin position="9"/>
        <end position="24"/>
    </location>
</feature>
<dbReference type="GeneID" id="27686141"/>
<feature type="domain" description="DNA polymerase alpha catalytic subunit N-terminal" evidence="16">
    <location>
        <begin position="7"/>
        <end position="72"/>
    </location>
</feature>
<dbReference type="Pfam" id="PF03104">
    <property type="entry name" value="DNA_pol_B_exo1"/>
    <property type="match status" value="1"/>
</dbReference>
<dbReference type="NCBIfam" id="TIGR00592">
    <property type="entry name" value="pol2"/>
    <property type="match status" value="1"/>
</dbReference>
<dbReference type="AlphaFoldDB" id="A0A0L0HLZ6"/>
<dbReference type="GO" id="GO:0008270">
    <property type="term" value="F:zinc ion binding"/>
    <property type="evidence" value="ECO:0007669"/>
    <property type="project" value="UniProtKB-KW"/>
</dbReference>
<dbReference type="InterPro" id="IPR017964">
    <property type="entry name" value="DNA-dir_DNA_pol_B_CS"/>
</dbReference>
<dbReference type="GO" id="GO:0005658">
    <property type="term" value="C:alpha DNA polymerase:primase complex"/>
    <property type="evidence" value="ECO:0007669"/>
    <property type="project" value="EnsemblFungi"/>
</dbReference>
<dbReference type="GO" id="GO:0006272">
    <property type="term" value="P:leading strand elongation"/>
    <property type="evidence" value="ECO:0007669"/>
    <property type="project" value="TreeGrafter"/>
</dbReference>
<dbReference type="GO" id="GO:0035861">
    <property type="term" value="C:site of double-strand break"/>
    <property type="evidence" value="ECO:0007669"/>
    <property type="project" value="EnsemblFungi"/>
</dbReference>
<comment type="subcellular location">
    <subcellularLocation>
        <location evidence="1">Nucleus</location>
    </subcellularLocation>
</comment>
<evidence type="ECO:0000256" key="7">
    <source>
        <dbReference type="ARBA" id="ARBA00022771"/>
    </source>
</evidence>
<evidence type="ECO:0000259" key="15">
    <source>
        <dbReference type="Pfam" id="PF03104"/>
    </source>
</evidence>
<proteinExistence type="inferred from homology"/>
<keyword evidence="5 12" id="KW-0235">DNA replication</keyword>
<dbReference type="SMART" id="SM00486">
    <property type="entry name" value="POLBc"/>
    <property type="match status" value="1"/>
</dbReference>
<evidence type="ECO:0000259" key="16">
    <source>
        <dbReference type="Pfam" id="PF12254"/>
    </source>
</evidence>
<feature type="compositionally biased region" description="Basic and acidic residues" evidence="13">
    <location>
        <begin position="102"/>
        <end position="111"/>
    </location>
</feature>
<dbReference type="PANTHER" id="PTHR45861:SF1">
    <property type="entry name" value="DNA POLYMERASE ALPHA CATALYTIC SUBUNIT"/>
    <property type="match status" value="1"/>
</dbReference>
<feature type="domain" description="DNA-directed DNA polymerase family B exonuclease" evidence="15">
    <location>
        <begin position="487"/>
        <end position="733"/>
    </location>
</feature>
<dbReference type="InterPro" id="IPR006133">
    <property type="entry name" value="DNA-dir_DNA_pol_B_exonuc"/>
</dbReference>
<dbReference type="Proteomes" id="UP000053201">
    <property type="component" value="Unassembled WGS sequence"/>
</dbReference>
<dbReference type="VEuPathDB" id="FungiDB:SPPG_02566"/>
<dbReference type="Pfam" id="PF12254">
    <property type="entry name" value="DNA_pol_alpha_N"/>
    <property type="match status" value="1"/>
</dbReference>
<dbReference type="EC" id="2.7.7.7" evidence="12"/>
<keyword evidence="18" id="KW-1185">Reference proteome</keyword>
<evidence type="ECO:0000256" key="12">
    <source>
        <dbReference type="RuleBase" id="RU000442"/>
    </source>
</evidence>
<dbReference type="FunFam" id="1.10.287.690:FF:000003">
    <property type="entry name" value="DNA polymerase"/>
    <property type="match status" value="1"/>
</dbReference>
<dbReference type="OMA" id="RTAQNHE"/>
<dbReference type="InterPro" id="IPR045846">
    <property type="entry name" value="POLBc_alpha"/>
</dbReference>
<feature type="region of interest" description="Disordered" evidence="13">
    <location>
        <begin position="67"/>
        <end position="138"/>
    </location>
</feature>
<dbReference type="SUPFAM" id="SSF53098">
    <property type="entry name" value="Ribonuclease H-like"/>
    <property type="match status" value="1"/>
</dbReference>
<feature type="domain" description="DNA-directed DNA polymerase family B multifunctional" evidence="14">
    <location>
        <begin position="799"/>
        <end position="1132"/>
    </location>
</feature>
<dbReference type="RefSeq" id="XP_016610102.1">
    <property type="nucleotide sequence ID" value="XM_016750847.1"/>
</dbReference>
<gene>
    <name evidence="17" type="ORF">SPPG_02566</name>
</gene>
<dbReference type="CDD" id="cd05532">
    <property type="entry name" value="POLBc_alpha"/>
    <property type="match status" value="1"/>
</dbReference>
<dbReference type="PRINTS" id="PR00106">
    <property type="entry name" value="DNAPOLB"/>
</dbReference>
<evidence type="ECO:0000313" key="17">
    <source>
        <dbReference type="EMBL" id="KND02063.1"/>
    </source>
</evidence>
<evidence type="ECO:0000256" key="2">
    <source>
        <dbReference type="ARBA" id="ARBA00005755"/>
    </source>
</evidence>
<dbReference type="OrthoDB" id="6755010at2759"/>
<dbReference type="Gene3D" id="3.30.70.2820">
    <property type="match status" value="1"/>
</dbReference>
<dbReference type="InterPro" id="IPR024647">
    <property type="entry name" value="DNA_pol_a_cat_su_N"/>
</dbReference>
<dbReference type="InterPro" id="IPR023211">
    <property type="entry name" value="DNA_pol_palm_dom_sf"/>
</dbReference>
<dbReference type="Gene3D" id="1.10.132.60">
    <property type="entry name" value="DNA polymerase family B, C-terminal domain"/>
    <property type="match status" value="1"/>
</dbReference>
<dbReference type="GO" id="GO:0000785">
    <property type="term" value="C:chromatin"/>
    <property type="evidence" value="ECO:0007669"/>
    <property type="project" value="EnsemblFungi"/>
</dbReference>
<evidence type="ECO:0000259" key="14">
    <source>
        <dbReference type="Pfam" id="PF00136"/>
    </source>
</evidence>
<keyword evidence="7" id="KW-0863">Zinc-finger</keyword>
<dbReference type="CDD" id="cd05776">
    <property type="entry name" value="DNA_polB_alpha_exo"/>
    <property type="match status" value="1"/>
</dbReference>
<dbReference type="GO" id="GO:0006273">
    <property type="term" value="P:lagging strand elongation"/>
    <property type="evidence" value="ECO:0007669"/>
    <property type="project" value="TreeGrafter"/>
</dbReference>
<dbReference type="EMBL" id="KQ257453">
    <property type="protein sequence ID" value="KND02063.1"/>
    <property type="molecule type" value="Genomic_DNA"/>
</dbReference>
<evidence type="ECO:0000256" key="1">
    <source>
        <dbReference type="ARBA" id="ARBA00004123"/>
    </source>
</evidence>
<dbReference type="Gene3D" id="3.30.420.10">
    <property type="entry name" value="Ribonuclease H-like superfamily/Ribonuclease H"/>
    <property type="match status" value="1"/>
</dbReference>
<name>A0A0L0HLZ6_SPIPD</name>
<dbReference type="GO" id="GO:0006278">
    <property type="term" value="P:RNA-templated DNA biosynthetic process"/>
    <property type="evidence" value="ECO:0007669"/>
    <property type="project" value="EnsemblFungi"/>
</dbReference>
<keyword evidence="3 12" id="KW-0808">Transferase</keyword>
<keyword evidence="11" id="KW-0539">Nucleus</keyword>
<dbReference type="GO" id="GO:0140445">
    <property type="term" value="C:chromosome, telomeric repeat region"/>
    <property type="evidence" value="ECO:0007669"/>
    <property type="project" value="EnsemblFungi"/>
</dbReference>
<dbReference type="InterPro" id="IPR043502">
    <property type="entry name" value="DNA/RNA_pol_sf"/>
</dbReference>
<accession>A0A0L0HLZ6</accession>
<dbReference type="Gene3D" id="6.10.10.100">
    <property type="match status" value="1"/>
</dbReference>
<dbReference type="SUPFAM" id="SSF56672">
    <property type="entry name" value="DNA/RNA polymerases"/>
    <property type="match status" value="1"/>
</dbReference>
<evidence type="ECO:0000256" key="8">
    <source>
        <dbReference type="ARBA" id="ARBA00022833"/>
    </source>
</evidence>
<dbReference type="GO" id="GO:0003887">
    <property type="term" value="F:DNA-directed DNA polymerase activity"/>
    <property type="evidence" value="ECO:0007669"/>
    <property type="project" value="UniProtKB-KW"/>
</dbReference>
<organism evidence="17 18">
    <name type="scientific">Spizellomyces punctatus (strain DAOM BR117)</name>
    <dbReference type="NCBI Taxonomy" id="645134"/>
    <lineage>
        <taxon>Eukaryota</taxon>
        <taxon>Fungi</taxon>
        <taxon>Fungi incertae sedis</taxon>
        <taxon>Chytridiomycota</taxon>
        <taxon>Chytridiomycota incertae sedis</taxon>
        <taxon>Chytridiomycetes</taxon>
        <taxon>Spizellomycetales</taxon>
        <taxon>Spizellomycetaceae</taxon>
        <taxon>Spizellomyces</taxon>
    </lineage>
</organism>
<evidence type="ECO:0000256" key="5">
    <source>
        <dbReference type="ARBA" id="ARBA00022705"/>
    </source>
</evidence>
<dbReference type="GO" id="GO:0007534">
    <property type="term" value="P:gene conversion at mating-type locus"/>
    <property type="evidence" value="ECO:0007669"/>
    <property type="project" value="EnsemblFungi"/>
</dbReference>
<dbReference type="GO" id="GO:0003682">
    <property type="term" value="F:chromatin binding"/>
    <property type="evidence" value="ECO:0007669"/>
    <property type="project" value="EnsemblFungi"/>
</dbReference>
<dbReference type="InterPro" id="IPR036397">
    <property type="entry name" value="RNaseH_sf"/>
</dbReference>
<keyword evidence="10 12" id="KW-0238">DNA-binding</keyword>
<dbReference type="InterPro" id="IPR042087">
    <property type="entry name" value="DNA_pol_B_thumb"/>
</dbReference>
<protein>
    <recommendedName>
        <fullName evidence="12">DNA polymerase</fullName>
        <ecNumber evidence="12">2.7.7.7</ecNumber>
    </recommendedName>
</protein>